<dbReference type="Pfam" id="PF08011">
    <property type="entry name" value="PDDEXK_9"/>
    <property type="match status" value="1"/>
</dbReference>
<feature type="non-terminal residue" evidence="1">
    <location>
        <position position="84"/>
    </location>
</feature>
<protein>
    <submittedName>
        <fullName evidence="1">Protein containing DUF1703</fullName>
    </submittedName>
</protein>
<gene>
    <name evidence="1" type="ORF">EVA_22419</name>
</gene>
<dbReference type="EMBL" id="AMCI01009446">
    <property type="protein sequence ID" value="EJW89474.1"/>
    <property type="molecule type" value="Genomic_DNA"/>
</dbReference>
<sequence length="84" mass="10213">KMLTSFLASIPYSMRRKENERERERYFQYTFYLLLRLMSVYTVYIEKEQSEGRVDCIVETPQYVYIFEFKLDGTATEALQQIED</sequence>
<dbReference type="InterPro" id="IPR012547">
    <property type="entry name" value="PDDEXK_9"/>
</dbReference>
<dbReference type="AlphaFoldDB" id="J9FQ05"/>
<accession>J9FQ05</accession>
<organism evidence="1">
    <name type="scientific">gut metagenome</name>
    <dbReference type="NCBI Taxonomy" id="749906"/>
    <lineage>
        <taxon>unclassified sequences</taxon>
        <taxon>metagenomes</taxon>
        <taxon>organismal metagenomes</taxon>
    </lineage>
</organism>
<proteinExistence type="predicted"/>
<feature type="non-terminal residue" evidence="1">
    <location>
        <position position="1"/>
    </location>
</feature>
<name>J9FQ05_9ZZZZ</name>
<reference evidence="1" key="1">
    <citation type="journal article" date="2012" name="PLoS ONE">
        <title>Gene sets for utilization of primary and secondary nutrition supplies in the distal gut of endangered iberian lynx.</title>
        <authorList>
            <person name="Alcaide M."/>
            <person name="Messina E."/>
            <person name="Richter M."/>
            <person name="Bargiela R."/>
            <person name="Peplies J."/>
            <person name="Huws S.A."/>
            <person name="Newbold C.J."/>
            <person name="Golyshin P.N."/>
            <person name="Simon M.A."/>
            <person name="Lopez G."/>
            <person name="Yakimov M.M."/>
            <person name="Ferrer M."/>
        </authorList>
    </citation>
    <scope>NUCLEOTIDE SEQUENCE</scope>
</reference>
<comment type="caution">
    <text evidence="1">The sequence shown here is derived from an EMBL/GenBank/DDBJ whole genome shotgun (WGS) entry which is preliminary data.</text>
</comment>
<evidence type="ECO:0000313" key="1">
    <source>
        <dbReference type="EMBL" id="EJW89474.1"/>
    </source>
</evidence>